<dbReference type="Proteomes" id="UP000095601">
    <property type="component" value="Unassembled WGS sequence"/>
</dbReference>
<keyword evidence="1" id="KW-0812">Transmembrane</keyword>
<comment type="caution">
    <text evidence="2">The sequence shown here is derived from an EMBL/GenBank/DDBJ whole genome shotgun (WGS) entry which is preliminary data.</text>
</comment>
<evidence type="ECO:0000313" key="3">
    <source>
        <dbReference type="Proteomes" id="UP000095601"/>
    </source>
</evidence>
<keyword evidence="3" id="KW-1185">Reference proteome</keyword>
<gene>
    <name evidence="2" type="ORF">BHF72_2533</name>
</gene>
<dbReference type="EMBL" id="MKGI01000064">
    <property type="protein sequence ID" value="OEL10944.1"/>
    <property type="molecule type" value="Genomic_DNA"/>
</dbReference>
<dbReference type="Pfam" id="PF04020">
    <property type="entry name" value="Phage_holin_4_2"/>
    <property type="match status" value="1"/>
</dbReference>
<dbReference type="RefSeq" id="WP_069798936.1">
    <property type="nucleotide sequence ID" value="NZ_CP034157.1"/>
</dbReference>
<name>A0A1E5UDF0_9FLAO</name>
<feature type="transmembrane region" description="Helical" evidence="1">
    <location>
        <begin position="90"/>
        <end position="112"/>
    </location>
</feature>
<accession>A0A1E5UDF0</accession>
<feature type="transmembrane region" description="Helical" evidence="1">
    <location>
        <begin position="54"/>
        <end position="78"/>
    </location>
</feature>
<keyword evidence="1" id="KW-0472">Membrane</keyword>
<dbReference type="KEGG" id="cnr:EB819_04795"/>
<keyword evidence="1" id="KW-1133">Transmembrane helix</keyword>
<evidence type="ECO:0000313" key="2">
    <source>
        <dbReference type="EMBL" id="OEL10944.1"/>
    </source>
</evidence>
<protein>
    <recommendedName>
        <fullName evidence="4">Phage holin family protein</fullName>
    </recommendedName>
</protein>
<dbReference type="OrthoDB" id="6402664at2"/>
<evidence type="ECO:0008006" key="4">
    <source>
        <dbReference type="Google" id="ProtNLM"/>
    </source>
</evidence>
<organism evidence="2 3">
    <name type="scientific">Cloacibacterium normanense</name>
    <dbReference type="NCBI Taxonomy" id="237258"/>
    <lineage>
        <taxon>Bacteria</taxon>
        <taxon>Pseudomonadati</taxon>
        <taxon>Bacteroidota</taxon>
        <taxon>Flavobacteriia</taxon>
        <taxon>Flavobacteriales</taxon>
        <taxon>Weeksellaceae</taxon>
    </lineage>
</organism>
<dbReference type="AlphaFoldDB" id="A0A1E5UDF0"/>
<proteinExistence type="predicted"/>
<dbReference type="STRING" id="237258.SAMN04489756_11381"/>
<dbReference type="PANTHER" id="PTHR37309">
    <property type="entry name" value="SLR0284 PROTEIN"/>
    <property type="match status" value="1"/>
</dbReference>
<sequence length="115" mass="12430">MNTIIKLIITAVAAFGISKLLNPHVEITDFTSALIFAVVLGLLNLIVKPIISLFSLPITILTLGLFSLVINAIIVLIADYFIDGINIDGFLWALIFSVALSIVTSVLESIFISKE</sequence>
<evidence type="ECO:0000256" key="1">
    <source>
        <dbReference type="SAM" id="Phobius"/>
    </source>
</evidence>
<feature type="transmembrane region" description="Helical" evidence="1">
    <location>
        <begin position="30"/>
        <end position="47"/>
    </location>
</feature>
<dbReference type="InterPro" id="IPR007165">
    <property type="entry name" value="Phage_holin_4_2"/>
</dbReference>
<reference evidence="2 3" key="1">
    <citation type="submission" date="2016-09" db="EMBL/GenBank/DDBJ databases">
        <authorList>
            <person name="Capua I."/>
            <person name="De Benedictis P."/>
            <person name="Joannis T."/>
            <person name="Lombin L.H."/>
            <person name="Cattoli G."/>
        </authorList>
    </citation>
    <scope>NUCLEOTIDE SEQUENCE [LARGE SCALE GENOMIC DNA]</scope>
    <source>
        <strain evidence="2 3">NRS-1</strain>
    </source>
</reference>
<dbReference type="PANTHER" id="PTHR37309:SF1">
    <property type="entry name" value="SLR0284 PROTEIN"/>
    <property type="match status" value="1"/>
</dbReference>